<keyword evidence="1" id="KW-0472">Membrane</keyword>
<evidence type="ECO:0000256" key="1">
    <source>
        <dbReference type="SAM" id="Phobius"/>
    </source>
</evidence>
<feature type="transmembrane region" description="Helical" evidence="1">
    <location>
        <begin position="7"/>
        <end position="31"/>
    </location>
</feature>
<gene>
    <name evidence="2" type="ORF">HCU67_07675</name>
</gene>
<feature type="transmembrane region" description="Helical" evidence="1">
    <location>
        <begin position="51"/>
        <end position="73"/>
    </location>
</feature>
<keyword evidence="1" id="KW-1133">Transmembrane helix</keyword>
<name>A0ABX1GPG7_9FLAO</name>
<comment type="caution">
    <text evidence="2">The sequence shown here is derived from an EMBL/GenBank/DDBJ whole genome shotgun (WGS) entry which is preliminary data.</text>
</comment>
<feature type="transmembrane region" description="Helical" evidence="1">
    <location>
        <begin position="80"/>
        <end position="101"/>
    </location>
</feature>
<proteinExistence type="predicted"/>
<reference evidence="2 3" key="1">
    <citation type="submission" date="2020-04" db="EMBL/GenBank/DDBJ databases">
        <authorList>
            <person name="Yoon J."/>
        </authorList>
    </citation>
    <scope>NUCLEOTIDE SEQUENCE [LARGE SCALE GENOMIC DNA]</scope>
    <source>
        <strain evidence="2 3">DJ-13</strain>
    </source>
</reference>
<accession>A0ABX1GPG7</accession>
<keyword evidence="3" id="KW-1185">Reference proteome</keyword>
<protein>
    <recommendedName>
        <fullName evidence="4">DUF1772 domain-containing protein</fullName>
    </recommendedName>
</protein>
<evidence type="ECO:0000313" key="3">
    <source>
        <dbReference type="Proteomes" id="UP000718451"/>
    </source>
</evidence>
<evidence type="ECO:0008006" key="4">
    <source>
        <dbReference type="Google" id="ProtNLM"/>
    </source>
</evidence>
<organism evidence="2 3">
    <name type="scientific">Croceivirga thetidis</name>
    <dbReference type="NCBI Taxonomy" id="2721623"/>
    <lineage>
        <taxon>Bacteria</taxon>
        <taxon>Pseudomonadati</taxon>
        <taxon>Bacteroidota</taxon>
        <taxon>Flavobacteriia</taxon>
        <taxon>Flavobacteriales</taxon>
        <taxon>Flavobacteriaceae</taxon>
        <taxon>Croceivirga</taxon>
    </lineage>
</organism>
<dbReference type="EMBL" id="JAAWWL010000001">
    <property type="protein sequence ID" value="NKI31823.1"/>
    <property type="molecule type" value="Genomic_DNA"/>
</dbReference>
<sequence>MRYAIYFASIIIFSIFIGSQLAEALLLVPYWKSLESTAFYEYYANFGPSIGRFYTVLTILAILTPFSVSIYCFVRKEKALLPALLSSVFAVGFLLLFFFYFKNTNNQFYKAVYSNTHLLEVLTIWEFWHWLRILFEFLSLTFLCLTFFILQKPKSLTPKPQYK</sequence>
<evidence type="ECO:0000313" key="2">
    <source>
        <dbReference type="EMBL" id="NKI31823.1"/>
    </source>
</evidence>
<feature type="transmembrane region" description="Helical" evidence="1">
    <location>
        <begin position="127"/>
        <end position="150"/>
    </location>
</feature>
<keyword evidence="1" id="KW-0812">Transmembrane</keyword>
<dbReference type="RefSeq" id="WP_168551972.1">
    <property type="nucleotide sequence ID" value="NZ_JAAWWL010000001.1"/>
</dbReference>
<dbReference type="Proteomes" id="UP000718451">
    <property type="component" value="Unassembled WGS sequence"/>
</dbReference>